<dbReference type="Proteomes" id="UP001419268">
    <property type="component" value="Unassembled WGS sequence"/>
</dbReference>
<organism evidence="2 3">
    <name type="scientific">Stephania cephalantha</name>
    <dbReference type="NCBI Taxonomy" id="152367"/>
    <lineage>
        <taxon>Eukaryota</taxon>
        <taxon>Viridiplantae</taxon>
        <taxon>Streptophyta</taxon>
        <taxon>Embryophyta</taxon>
        <taxon>Tracheophyta</taxon>
        <taxon>Spermatophyta</taxon>
        <taxon>Magnoliopsida</taxon>
        <taxon>Ranunculales</taxon>
        <taxon>Menispermaceae</taxon>
        <taxon>Menispermoideae</taxon>
        <taxon>Cissampelideae</taxon>
        <taxon>Stephania</taxon>
    </lineage>
</organism>
<dbReference type="AlphaFoldDB" id="A0AAP0IAA3"/>
<proteinExistence type="predicted"/>
<reference evidence="2 3" key="1">
    <citation type="submission" date="2024-01" db="EMBL/GenBank/DDBJ databases">
        <title>Genome assemblies of Stephania.</title>
        <authorList>
            <person name="Yang L."/>
        </authorList>
    </citation>
    <scope>NUCLEOTIDE SEQUENCE [LARGE SCALE GENOMIC DNA]</scope>
    <source>
        <strain evidence="2">JXDWG</strain>
        <tissue evidence="2">Leaf</tissue>
    </source>
</reference>
<feature type="compositionally biased region" description="Low complexity" evidence="1">
    <location>
        <begin position="31"/>
        <end position="50"/>
    </location>
</feature>
<evidence type="ECO:0000313" key="3">
    <source>
        <dbReference type="Proteomes" id="UP001419268"/>
    </source>
</evidence>
<accession>A0AAP0IAA3</accession>
<gene>
    <name evidence="2" type="ORF">Scep_018999</name>
</gene>
<name>A0AAP0IAA3_9MAGN</name>
<dbReference type="EMBL" id="JBBNAG010000008">
    <property type="protein sequence ID" value="KAK9111480.1"/>
    <property type="molecule type" value="Genomic_DNA"/>
</dbReference>
<keyword evidence="3" id="KW-1185">Reference proteome</keyword>
<sequence length="50" mass="5184">MVEWANQDLDRSGTQNDGSESSHRRSGRINTGSWSPGSGSGSPSTGSTTT</sequence>
<comment type="caution">
    <text evidence="2">The sequence shown here is derived from an EMBL/GenBank/DDBJ whole genome shotgun (WGS) entry which is preliminary data.</text>
</comment>
<feature type="region of interest" description="Disordered" evidence="1">
    <location>
        <begin position="1"/>
        <end position="50"/>
    </location>
</feature>
<evidence type="ECO:0000256" key="1">
    <source>
        <dbReference type="SAM" id="MobiDB-lite"/>
    </source>
</evidence>
<protein>
    <submittedName>
        <fullName evidence="2">Uncharacterized protein</fullName>
    </submittedName>
</protein>
<evidence type="ECO:0000313" key="2">
    <source>
        <dbReference type="EMBL" id="KAK9111480.1"/>
    </source>
</evidence>